<evidence type="ECO:0000256" key="1">
    <source>
        <dbReference type="SAM" id="MobiDB-lite"/>
    </source>
</evidence>
<feature type="chain" id="PRO_5043954865" evidence="2">
    <location>
        <begin position="18"/>
        <end position="433"/>
    </location>
</feature>
<sequence length="433" mass="43847">MYVHGLIFAALFIGALCTSRSPDDFLGKLSASGSQTVSSNQQNSDALSSGPDTGGVVSVKDIHPMSSDASSVNFNSNTTNDSSTGANTKEMTGVNAEQLTGPGAVTGANAGSLPGGSPSTSDTGSVPAANTVNPNAVDSNTGTPPQGSSGTSPTSETNHNTAGTGIQSPNTGQANNAGFVAQDVGTASGAGVGTGSTGGDILSSLNSVLGSGIGGGSALLGSILNTLSGAAGNQGQGAPSVNTPYLPTQTQQPANTNTAQGIEPNCFGDIYGLRLLRILRLKTPGNAGAPYIPISGQTGGNTLPSSTSPNIGGNLPTQGTIAPQNHQNTVQNNGMYTPFGQYGPPNFNPWFYNPFYNPWSYNNNQLPGAGSSHSMPGQGNPNFNPNGNTNPNFNNMNPYNNFFAWQAAQAAQAAQATASQNQLLYPMILFDMF</sequence>
<dbReference type="EMBL" id="BLXT01007308">
    <property type="protein sequence ID" value="GFO37867.1"/>
    <property type="molecule type" value="Genomic_DNA"/>
</dbReference>
<feature type="compositionally biased region" description="Low complexity" evidence="1">
    <location>
        <begin position="247"/>
        <end position="260"/>
    </location>
</feature>
<feature type="compositionally biased region" description="Polar residues" evidence="1">
    <location>
        <begin position="128"/>
        <end position="138"/>
    </location>
</feature>
<feature type="region of interest" description="Disordered" evidence="1">
    <location>
        <begin position="231"/>
        <end position="261"/>
    </location>
</feature>
<feature type="compositionally biased region" description="Low complexity" evidence="1">
    <location>
        <begin position="70"/>
        <end position="88"/>
    </location>
</feature>
<evidence type="ECO:0000313" key="3">
    <source>
        <dbReference type="EMBL" id="GFO37867.1"/>
    </source>
</evidence>
<comment type="caution">
    <text evidence="3">The sequence shown here is derived from an EMBL/GenBank/DDBJ whole genome shotgun (WGS) entry which is preliminary data.</text>
</comment>
<keyword evidence="2" id="KW-0732">Signal</keyword>
<feature type="compositionally biased region" description="Polar residues" evidence="1">
    <location>
        <begin position="231"/>
        <end position="246"/>
    </location>
</feature>
<gene>
    <name evidence="3" type="ORF">PoB_006437200</name>
</gene>
<evidence type="ECO:0000313" key="4">
    <source>
        <dbReference type="Proteomes" id="UP000735302"/>
    </source>
</evidence>
<proteinExistence type="predicted"/>
<dbReference type="Proteomes" id="UP000735302">
    <property type="component" value="Unassembled WGS sequence"/>
</dbReference>
<dbReference type="AlphaFoldDB" id="A0AAV4D0Y4"/>
<feature type="compositionally biased region" description="Low complexity" evidence="1">
    <location>
        <begin position="139"/>
        <end position="157"/>
    </location>
</feature>
<reference evidence="3 4" key="1">
    <citation type="journal article" date="2021" name="Elife">
        <title>Chloroplast acquisition without the gene transfer in kleptoplastic sea slugs, Plakobranchus ocellatus.</title>
        <authorList>
            <person name="Maeda T."/>
            <person name="Takahashi S."/>
            <person name="Yoshida T."/>
            <person name="Shimamura S."/>
            <person name="Takaki Y."/>
            <person name="Nagai Y."/>
            <person name="Toyoda A."/>
            <person name="Suzuki Y."/>
            <person name="Arimoto A."/>
            <person name="Ishii H."/>
            <person name="Satoh N."/>
            <person name="Nishiyama T."/>
            <person name="Hasebe M."/>
            <person name="Maruyama T."/>
            <person name="Minagawa J."/>
            <person name="Obokata J."/>
            <person name="Shigenobu S."/>
        </authorList>
    </citation>
    <scope>NUCLEOTIDE SEQUENCE [LARGE SCALE GENOMIC DNA]</scope>
</reference>
<feature type="compositionally biased region" description="Low complexity" evidence="1">
    <location>
        <begin position="111"/>
        <end position="125"/>
    </location>
</feature>
<evidence type="ECO:0000256" key="2">
    <source>
        <dbReference type="SAM" id="SignalP"/>
    </source>
</evidence>
<organism evidence="3 4">
    <name type="scientific">Plakobranchus ocellatus</name>
    <dbReference type="NCBI Taxonomy" id="259542"/>
    <lineage>
        <taxon>Eukaryota</taxon>
        <taxon>Metazoa</taxon>
        <taxon>Spiralia</taxon>
        <taxon>Lophotrochozoa</taxon>
        <taxon>Mollusca</taxon>
        <taxon>Gastropoda</taxon>
        <taxon>Heterobranchia</taxon>
        <taxon>Euthyneura</taxon>
        <taxon>Panpulmonata</taxon>
        <taxon>Sacoglossa</taxon>
        <taxon>Placobranchoidea</taxon>
        <taxon>Plakobranchidae</taxon>
        <taxon>Plakobranchus</taxon>
    </lineage>
</organism>
<name>A0AAV4D0Y4_9GAST</name>
<feature type="region of interest" description="Disordered" evidence="1">
    <location>
        <begin position="32"/>
        <end position="177"/>
    </location>
</feature>
<keyword evidence="4" id="KW-1185">Reference proteome</keyword>
<protein>
    <submittedName>
        <fullName evidence="3">Uncharacterized protein</fullName>
    </submittedName>
</protein>
<accession>A0AAV4D0Y4</accession>
<feature type="compositionally biased region" description="Polar residues" evidence="1">
    <location>
        <begin position="158"/>
        <end position="176"/>
    </location>
</feature>
<feature type="compositionally biased region" description="Polar residues" evidence="1">
    <location>
        <begin position="32"/>
        <end position="51"/>
    </location>
</feature>
<feature type="signal peptide" evidence="2">
    <location>
        <begin position="1"/>
        <end position="17"/>
    </location>
</feature>